<dbReference type="GO" id="GO:0006261">
    <property type="term" value="P:DNA-templated DNA replication"/>
    <property type="evidence" value="ECO:0007669"/>
    <property type="project" value="InterPro"/>
</dbReference>
<proteinExistence type="predicted"/>
<keyword evidence="6" id="KW-1185">Reference proteome</keyword>
<dbReference type="Pfam" id="PF00476">
    <property type="entry name" value="DNA_pol_A"/>
    <property type="match status" value="1"/>
</dbReference>
<keyword evidence="1" id="KW-0235">DNA replication</keyword>
<keyword evidence="3" id="KW-0175">Coiled coil</keyword>
<dbReference type="GO" id="GO:0006302">
    <property type="term" value="P:double-strand break repair"/>
    <property type="evidence" value="ECO:0007669"/>
    <property type="project" value="TreeGrafter"/>
</dbReference>
<reference evidence="5 6" key="1">
    <citation type="submission" date="2019-09" db="EMBL/GenBank/DDBJ databases">
        <authorList>
            <person name="Cui H."/>
            <person name="Cong C."/>
            <person name="Xu Y."/>
            <person name="Wang L."/>
            <person name="Li X."/>
            <person name="Zhang J."/>
        </authorList>
    </citation>
    <scope>NUCLEOTIDE SEQUENCE [LARGE SCALE GENOMIC DNA]</scope>
</reference>
<feature type="domain" description="DNA-directed DNA polymerase family A palm" evidence="4">
    <location>
        <begin position="479"/>
        <end position="728"/>
    </location>
</feature>
<dbReference type="InterPro" id="IPR002298">
    <property type="entry name" value="DNA_polymerase_A"/>
</dbReference>
<dbReference type="InterPro" id="IPR012337">
    <property type="entry name" value="RNaseH-like_sf"/>
</dbReference>
<evidence type="ECO:0000256" key="2">
    <source>
        <dbReference type="ARBA" id="ARBA00023109"/>
    </source>
</evidence>
<keyword evidence="5" id="KW-0548">Nucleotidyltransferase</keyword>
<evidence type="ECO:0000313" key="6">
    <source>
        <dbReference type="Proteomes" id="UP000396795"/>
    </source>
</evidence>
<feature type="coiled-coil region" evidence="3">
    <location>
        <begin position="213"/>
        <end position="240"/>
    </location>
</feature>
<dbReference type="PRINTS" id="PR00868">
    <property type="entry name" value="DNAPOLI"/>
</dbReference>
<keyword evidence="2" id="KW-1194">Viral DNA replication</keyword>
<name>A0A5Q2WCJ9_9CAUD</name>
<dbReference type="SUPFAM" id="SSF56672">
    <property type="entry name" value="DNA/RNA polymerases"/>
    <property type="match status" value="1"/>
</dbReference>
<dbReference type="PANTHER" id="PTHR10133">
    <property type="entry name" value="DNA POLYMERASE I"/>
    <property type="match status" value="1"/>
</dbReference>
<dbReference type="SUPFAM" id="SSF53098">
    <property type="entry name" value="Ribonuclease H-like"/>
    <property type="match status" value="1"/>
</dbReference>
<sequence length="782" mass="89254">MTWLVIDLEVQNHDWYGATASPFNPDNYVVAVGWVVDGGEVQHEYYNSKEESLQSNWVQRVLQDHKILVCHNAGFELEWMLAVDWHTTTTWLKNGGQVFCTQYSEYLLTHQTEQYPTLEDCSVKYRDEGMSEHDVRKIDEVKILWEQGVLTADIDRALLLDYLTHPVHGDVANTRRVAFKQFEKLKQLGMWRMFQMRMSALVFNTFSTFNGLHVDQEIAYKNLEEQLADIQSLQASILRQLPSDLPDELEFSFTSGYHLSALLFGGTIKYKRKVSYEPKKFVRVDCYYFDRIEAPVALFEGVDGASLEDWEAEYGAVVRYSRGKNKGLPKVFKEDSDEELLKWGEGEYTFKGLIDLEQLPPHVSEQYLGKRAEFRGKRNLPCGTPVYSTSGDSLDVLANFTDAAKPLKDLATLQKDTGTYYLITKANGKTSGMLQYVEPSSIIHHKLNNTSTITGRLSSTKPNFQNLPRTDEDEAGVAKSRVKDMFTSRFGSEGRIVEVDYSALEVVALAAISGDKNLERMLNEGIDMHCYRLAAKLGEDYEDVKRKCKDVQEADHARYSRMRTDIKPRAFAHQYGASAAGISYSTGCTLEEAEEFKRIEFELFPESNAYPTEVVRPEVERTGLQGLPERECSEGGVWNIYRRGHFQAKSGTFYSFRQYNQWREGQQVMDYKDTQIANYWCQGEASLIVQAACGLVIQEFIKRDFFGGKVLPINTVHDAIYLDCATEELAIEAGRLVRDIMEATPKWMTERIPALKEWNYHTTPFPAAAEQGASMAIKNHID</sequence>
<accession>A0A5Q2WCJ9</accession>
<dbReference type="Proteomes" id="UP000396795">
    <property type="component" value="Segment"/>
</dbReference>
<dbReference type="InterPro" id="IPR036397">
    <property type="entry name" value="RNaseH_sf"/>
</dbReference>
<evidence type="ECO:0000256" key="3">
    <source>
        <dbReference type="SAM" id="Coils"/>
    </source>
</evidence>
<dbReference type="PANTHER" id="PTHR10133:SF27">
    <property type="entry name" value="DNA POLYMERASE NU"/>
    <property type="match status" value="1"/>
</dbReference>
<evidence type="ECO:0000259" key="4">
    <source>
        <dbReference type="SMART" id="SM00482"/>
    </source>
</evidence>
<protein>
    <submittedName>
        <fullName evidence="5">DNA-directed DNA polymerase</fullName>
    </submittedName>
</protein>
<dbReference type="EMBL" id="MN497414">
    <property type="protein sequence ID" value="QGH73766.1"/>
    <property type="molecule type" value="Genomic_DNA"/>
</dbReference>
<dbReference type="InterPro" id="IPR001098">
    <property type="entry name" value="DNA-dir_DNA_pol_A_palm_dom"/>
</dbReference>
<evidence type="ECO:0000256" key="1">
    <source>
        <dbReference type="ARBA" id="ARBA00022705"/>
    </source>
</evidence>
<dbReference type="Gene3D" id="1.10.150.20">
    <property type="entry name" value="5' to 3' exonuclease, C-terminal subdomain"/>
    <property type="match status" value="1"/>
</dbReference>
<dbReference type="Gene3D" id="3.30.70.370">
    <property type="match status" value="1"/>
</dbReference>
<dbReference type="SMART" id="SM00482">
    <property type="entry name" value="POLAc"/>
    <property type="match status" value="1"/>
</dbReference>
<organism evidence="5 6">
    <name type="scientific">Vibrio phage vB_VhaP_VH-5</name>
    <dbReference type="NCBI Taxonomy" id="2660694"/>
    <lineage>
        <taxon>Viruses</taxon>
        <taxon>Duplodnaviria</taxon>
        <taxon>Heunggongvirae</taxon>
        <taxon>Uroviricota</taxon>
        <taxon>Caudoviricetes</taxon>
        <taxon>Autographivirales</taxon>
        <taxon>Autoscriptoviridae</taxon>
        <taxon>Linggongvirus</taxon>
        <taxon>Linggongvirus VH5</taxon>
    </lineage>
</organism>
<dbReference type="GO" id="GO:0003677">
    <property type="term" value="F:DNA binding"/>
    <property type="evidence" value="ECO:0007669"/>
    <property type="project" value="InterPro"/>
</dbReference>
<evidence type="ECO:0000313" key="5">
    <source>
        <dbReference type="EMBL" id="QGH73766.1"/>
    </source>
</evidence>
<dbReference type="Gene3D" id="3.30.420.10">
    <property type="entry name" value="Ribonuclease H-like superfamily/Ribonuclease H"/>
    <property type="match status" value="1"/>
</dbReference>
<dbReference type="GO" id="GO:0039693">
    <property type="term" value="P:viral DNA genome replication"/>
    <property type="evidence" value="ECO:0007669"/>
    <property type="project" value="UniProtKB-KW"/>
</dbReference>
<dbReference type="InterPro" id="IPR043502">
    <property type="entry name" value="DNA/RNA_pol_sf"/>
</dbReference>
<keyword evidence="5" id="KW-0808">Transferase</keyword>
<keyword evidence="5" id="KW-0239">DNA-directed DNA polymerase</keyword>
<dbReference type="GO" id="GO:0003887">
    <property type="term" value="F:DNA-directed DNA polymerase activity"/>
    <property type="evidence" value="ECO:0007669"/>
    <property type="project" value="UniProtKB-KW"/>
</dbReference>